<dbReference type="OrthoDB" id="4605274at2759"/>
<evidence type="ECO:0000256" key="1">
    <source>
        <dbReference type="SAM" id="SignalP"/>
    </source>
</evidence>
<evidence type="ECO:0000259" key="2">
    <source>
        <dbReference type="Pfam" id="PF00561"/>
    </source>
</evidence>
<dbReference type="Proteomes" id="UP000274922">
    <property type="component" value="Unassembled WGS sequence"/>
</dbReference>
<feature type="domain" description="AB hydrolase-1" evidence="2">
    <location>
        <begin position="71"/>
        <end position="176"/>
    </location>
</feature>
<dbReference type="SUPFAM" id="SSF53474">
    <property type="entry name" value="alpha/beta-Hydrolases"/>
    <property type="match status" value="1"/>
</dbReference>
<dbReference type="STRING" id="1555241.A0A4V1IUQ3"/>
<feature type="signal peptide" evidence="1">
    <location>
        <begin position="1"/>
        <end position="34"/>
    </location>
</feature>
<dbReference type="InterPro" id="IPR029058">
    <property type="entry name" value="AB_hydrolase_fold"/>
</dbReference>
<keyword evidence="1" id="KW-0732">Signal</keyword>
<dbReference type="EMBL" id="ML014175">
    <property type="protein sequence ID" value="RKP01359.1"/>
    <property type="molecule type" value="Genomic_DNA"/>
</dbReference>
<dbReference type="InterPro" id="IPR053228">
    <property type="entry name" value="Stereospecific_Lipase"/>
</dbReference>
<name>A0A4V1IUQ3_9FUNG</name>
<evidence type="ECO:0000313" key="3">
    <source>
        <dbReference type="EMBL" id="RKP01359.1"/>
    </source>
</evidence>
<dbReference type="PANTHER" id="PTHR37574">
    <property type="entry name" value="LIPASE B"/>
    <property type="match status" value="1"/>
</dbReference>
<dbReference type="InterPro" id="IPR000073">
    <property type="entry name" value="AB_hydrolase_1"/>
</dbReference>
<keyword evidence="4" id="KW-1185">Reference proteome</keyword>
<organism evidence="3 4">
    <name type="scientific">Caulochytrium protostelioides</name>
    <dbReference type="NCBI Taxonomy" id="1555241"/>
    <lineage>
        <taxon>Eukaryota</taxon>
        <taxon>Fungi</taxon>
        <taxon>Fungi incertae sedis</taxon>
        <taxon>Chytridiomycota</taxon>
        <taxon>Chytridiomycota incertae sedis</taxon>
        <taxon>Chytridiomycetes</taxon>
        <taxon>Caulochytriales</taxon>
        <taxon>Caulochytriaceae</taxon>
        <taxon>Caulochytrium</taxon>
    </lineage>
</organism>
<dbReference type="PANTHER" id="PTHR37574:SF1">
    <property type="entry name" value="LIPASE B"/>
    <property type="match status" value="1"/>
</dbReference>
<sequence>MPYRSPHLTAVALRLRAWFLLLTLFVVGIRPGSAAPLTTLPTATIPFSSAEQTVRDAIRCPNQIANRPGGVVLLVHGTGGTGANSWAETPYIKILPNLDPGFDVCWIDLPDLAQGDIQMTGEFVAHAITLLALNSTATNGKLTVVSHSQGALDVQWALAFWPQTRGLVSAFVSLAGDFKGSLLATAGCKIVSLFNGGKGCTAATWQQATNSKFLQTLNNAAGLALVPTTSIRSLNDDVVVPQVGENASSVLPWASNVLLQDVKVCGPDQDVNHSEMRIDPGAFALAYEALYRASKAQGSRPFDQKYCKAYVSNNSGWTVMDAQRAIDQSMGNFRSFFDNTPVKSEPPIMPYAQAWAP</sequence>
<proteinExistence type="predicted"/>
<protein>
    <recommendedName>
        <fullName evidence="2">AB hydrolase-1 domain-containing protein</fullName>
    </recommendedName>
</protein>
<evidence type="ECO:0000313" key="4">
    <source>
        <dbReference type="Proteomes" id="UP000274922"/>
    </source>
</evidence>
<dbReference type="Gene3D" id="3.40.50.1820">
    <property type="entry name" value="alpha/beta hydrolase"/>
    <property type="match status" value="1"/>
</dbReference>
<feature type="chain" id="PRO_5020481252" description="AB hydrolase-1 domain-containing protein" evidence="1">
    <location>
        <begin position="35"/>
        <end position="357"/>
    </location>
</feature>
<dbReference type="Pfam" id="PF00561">
    <property type="entry name" value="Abhydrolase_1"/>
    <property type="match status" value="1"/>
</dbReference>
<gene>
    <name evidence="3" type="ORF">CXG81DRAFT_18833</name>
</gene>
<dbReference type="AlphaFoldDB" id="A0A4V1IUQ3"/>
<accession>A0A4V1IUQ3</accession>
<reference evidence="4" key="1">
    <citation type="journal article" date="2018" name="Nat. Microbiol.">
        <title>Leveraging single-cell genomics to expand the fungal tree of life.</title>
        <authorList>
            <person name="Ahrendt S.R."/>
            <person name="Quandt C.A."/>
            <person name="Ciobanu D."/>
            <person name="Clum A."/>
            <person name="Salamov A."/>
            <person name="Andreopoulos B."/>
            <person name="Cheng J.F."/>
            <person name="Woyke T."/>
            <person name="Pelin A."/>
            <person name="Henrissat B."/>
            <person name="Reynolds N.K."/>
            <person name="Benny G.L."/>
            <person name="Smith M.E."/>
            <person name="James T.Y."/>
            <person name="Grigoriev I.V."/>
        </authorList>
    </citation>
    <scope>NUCLEOTIDE SEQUENCE [LARGE SCALE GENOMIC DNA]</scope>
    <source>
        <strain evidence="4">ATCC 52028</strain>
    </source>
</reference>